<dbReference type="EMBL" id="KZ805428">
    <property type="protein sequence ID" value="PVH97785.1"/>
    <property type="molecule type" value="Genomic_DNA"/>
</dbReference>
<dbReference type="SMART" id="SM00220">
    <property type="entry name" value="S_TKc"/>
    <property type="match status" value="1"/>
</dbReference>
<dbReference type="GO" id="GO:0016020">
    <property type="term" value="C:membrane"/>
    <property type="evidence" value="ECO:0007669"/>
    <property type="project" value="UniProtKB-SubCell"/>
</dbReference>
<dbReference type="OrthoDB" id="407410at2759"/>
<dbReference type="PROSITE" id="PS50006">
    <property type="entry name" value="FHA_DOMAIN"/>
    <property type="match status" value="1"/>
</dbReference>
<evidence type="ECO:0000256" key="10">
    <source>
        <dbReference type="ARBA" id="ARBA00023004"/>
    </source>
</evidence>
<keyword evidence="16" id="KW-1133">Transmembrane helix</keyword>
<sequence>MPTTEKSHLKRGRPSQGEQVEPKKPRRTEPNLLPHDNHGLLKQGPLPSPITQKGSTATEDFKEGTVTPPTEQSTTDTHSQPVHSPKRSAGGLSSPPQDTQPFSQFIYPPNSRAYAVDDEEAEGVWGYLVPLDSRSGDVLVLRRRSACPVPSSKIGNTSGHEKVHRDTYQRQEEDYETEKADHGVTSGGYLIGRHPECDRQLLSPTISNRHCLLFPENKGGDAIAVLEDLSGNGTFVNESIVGRNKRRELQEGDEISILGEARYVFRYPLFRDTNGFRQQYTIQRQLGKGHFASVYLCVEKTSGIRYAVKKFEKRPGPAEKSKVEGLQQEIAVLMGVSHPTLLCLKDTFDEDDGVYLVLELAAEGELFNAIVMKQKLTETEARKVFIQLFQGVKYLHERNIVHRDIKPENILLTDKDLHVKLADFGLAKIIGEESFTTTLCGTPSYVAPEILESSNHRRYTRAVDVWSLGVVLYICLCGFPPFSDELYSAENPYTLSQQIKMGRFDYPSPYWDSVGDPALDLIDRMLTVDVDARITIDECLEHPWTTQANINPNDSTDGLTGAIANLDFSKRKVHRERTLLSSINDISVARVIEGEGDQPAIKVYEKNKGKNGVKSKKDTAVKEATPSANRNPDEFIEMGGKGDQQLFDTEDGSHYPAEHTGLCGGGGAAVVLLHICSLDFLMGLLAQIARLLGDFTSNASFPVLVAAAITSLVVTAVVLNVLKQLLLKNPNEPPLVFHWFPIIGNTVTYGMDPYKFFFNNKQKYGDVFTFVLLGKKMTVCLDTRGNNFILNGKIKDVNAEEIYNPLTGPVFGKDVVYDCPNSKLMEQKKFVKFGLTQEALRSYVTLITAEVEDFTKRHKSLKGQKGTFDVPKVMAELTIYTASRSLQGEEVRNMFNSEFADLYHDLDMGFSPINFQLSWAPLPHNRARDNARETMIKLYSEIVRKRRAGHIKKESHDMIWHLMDCKYKDGTQVPEHEIAGIMIALLMAGQHSSSSTISWILLRLATKPELVEELFAEQKQVLGEDLPALTFDDLSNLPLHAQVVKETLRIHAPIHSIMRKVKQPLVIDGTNYTVPAGRTLMSSPGVTAQMDSYFPNPSVWDPHRWDAGANDFEGDEDDEKIDYGWGTVSKGTKSPYLPFGAGRHRCIGEQFAYVQLQTILVAFVREFKMRNVGGSKEIVGTDYASLFSRPLAPGIIEWERRSKA</sequence>
<keyword evidence="16" id="KW-0812">Transmembrane</keyword>
<evidence type="ECO:0000256" key="15">
    <source>
        <dbReference type="SAM" id="MobiDB-lite"/>
    </source>
</evidence>
<protein>
    <submittedName>
        <fullName evidence="19">Lanosterol 14-alpha-demethylase</fullName>
    </submittedName>
</protein>
<evidence type="ECO:0000259" key="17">
    <source>
        <dbReference type="PROSITE" id="PS50006"/>
    </source>
</evidence>
<dbReference type="FunFam" id="3.30.200.20:FF:000841">
    <property type="entry name" value="Checkpoint kinase 2-like protein"/>
    <property type="match status" value="1"/>
</dbReference>
<dbReference type="PANTHER" id="PTHR24347">
    <property type="entry name" value="SERINE/THREONINE-PROTEIN KINASE"/>
    <property type="match status" value="1"/>
</dbReference>
<dbReference type="GO" id="GO:0020037">
    <property type="term" value="F:heme binding"/>
    <property type="evidence" value="ECO:0007669"/>
    <property type="project" value="InterPro"/>
</dbReference>
<dbReference type="InterPro" id="IPR011009">
    <property type="entry name" value="Kinase-like_dom_sf"/>
</dbReference>
<dbReference type="CDD" id="cd00060">
    <property type="entry name" value="FHA"/>
    <property type="match status" value="1"/>
</dbReference>
<dbReference type="PROSITE" id="PS50011">
    <property type="entry name" value="PROTEIN_KINASE_DOM"/>
    <property type="match status" value="1"/>
</dbReference>
<keyword evidence="7 14" id="KW-0547">Nucleotide-binding</keyword>
<dbReference type="InterPro" id="IPR008984">
    <property type="entry name" value="SMAD_FHA_dom_sf"/>
</dbReference>
<dbReference type="Gene3D" id="2.60.200.20">
    <property type="match status" value="1"/>
</dbReference>
<dbReference type="PRINTS" id="PR00465">
    <property type="entry name" value="EP450IV"/>
</dbReference>
<evidence type="ECO:0000256" key="2">
    <source>
        <dbReference type="ARBA" id="ARBA00004370"/>
    </source>
</evidence>
<keyword evidence="8 14" id="KW-0067">ATP-binding</keyword>
<evidence type="ECO:0000256" key="4">
    <source>
        <dbReference type="ARBA" id="ARBA00010617"/>
    </source>
</evidence>
<keyword evidence="19" id="KW-0489">Methyltransferase</keyword>
<dbReference type="InterPro" id="IPR002403">
    <property type="entry name" value="Cyt_P450_E_grp-IV"/>
</dbReference>
<feature type="compositionally biased region" description="Polar residues" evidence="15">
    <location>
        <begin position="67"/>
        <end position="82"/>
    </location>
</feature>
<dbReference type="PROSITE" id="PS00108">
    <property type="entry name" value="PROTEIN_KINASE_ST"/>
    <property type="match status" value="1"/>
</dbReference>
<name>A0A2V1DIL9_9PLEO</name>
<feature type="compositionally biased region" description="Polar residues" evidence="15">
    <location>
        <begin position="49"/>
        <end position="58"/>
    </location>
</feature>
<dbReference type="InterPro" id="IPR008271">
    <property type="entry name" value="Ser/Thr_kinase_AS"/>
</dbReference>
<dbReference type="Gene3D" id="1.10.510.10">
    <property type="entry name" value="Transferase(Phosphotransferase) domain 1"/>
    <property type="match status" value="1"/>
</dbReference>
<evidence type="ECO:0000256" key="16">
    <source>
        <dbReference type="SAM" id="Phobius"/>
    </source>
</evidence>
<dbReference type="Pfam" id="PF00067">
    <property type="entry name" value="p450"/>
    <property type="match status" value="1"/>
</dbReference>
<feature type="region of interest" description="Disordered" evidence="15">
    <location>
        <begin position="1"/>
        <end position="104"/>
    </location>
</feature>
<dbReference type="Pfam" id="PF00069">
    <property type="entry name" value="Pkinase"/>
    <property type="match status" value="1"/>
</dbReference>
<evidence type="ECO:0000256" key="7">
    <source>
        <dbReference type="ARBA" id="ARBA00022741"/>
    </source>
</evidence>
<dbReference type="CDD" id="cd11042">
    <property type="entry name" value="CYP51-like"/>
    <property type="match status" value="1"/>
</dbReference>
<reference evidence="19 20" key="1">
    <citation type="journal article" date="2018" name="Sci. Rep.">
        <title>Comparative genomics provides insights into the lifestyle and reveals functional heterogeneity of dark septate endophytic fungi.</title>
        <authorList>
            <person name="Knapp D.G."/>
            <person name="Nemeth J.B."/>
            <person name="Barry K."/>
            <person name="Hainaut M."/>
            <person name="Henrissat B."/>
            <person name="Johnson J."/>
            <person name="Kuo A."/>
            <person name="Lim J.H.P."/>
            <person name="Lipzen A."/>
            <person name="Nolan M."/>
            <person name="Ohm R.A."/>
            <person name="Tamas L."/>
            <person name="Grigoriev I.V."/>
            <person name="Spatafora J.W."/>
            <person name="Nagy L.G."/>
            <person name="Kovacs G.M."/>
        </authorList>
    </citation>
    <scope>NUCLEOTIDE SEQUENCE [LARGE SCALE GENOMIC DNA]</scope>
    <source>
        <strain evidence="19 20">DSE2036</strain>
    </source>
</reference>
<comment type="cofactor">
    <cofactor evidence="1 13">
        <name>heme</name>
        <dbReference type="ChEBI" id="CHEBI:30413"/>
    </cofactor>
</comment>
<comment type="similarity">
    <text evidence="4">Belongs to the cytochrome P450 family.</text>
</comment>
<feature type="domain" description="Protein kinase" evidence="18">
    <location>
        <begin position="280"/>
        <end position="545"/>
    </location>
</feature>
<evidence type="ECO:0000259" key="18">
    <source>
        <dbReference type="PROSITE" id="PS50011"/>
    </source>
</evidence>
<evidence type="ECO:0000313" key="20">
    <source>
        <dbReference type="Proteomes" id="UP000244855"/>
    </source>
</evidence>
<organism evidence="19 20">
    <name type="scientific">Periconia macrospinosa</name>
    <dbReference type="NCBI Taxonomy" id="97972"/>
    <lineage>
        <taxon>Eukaryota</taxon>
        <taxon>Fungi</taxon>
        <taxon>Dikarya</taxon>
        <taxon>Ascomycota</taxon>
        <taxon>Pezizomycotina</taxon>
        <taxon>Dothideomycetes</taxon>
        <taxon>Pleosporomycetidae</taxon>
        <taxon>Pleosporales</taxon>
        <taxon>Massarineae</taxon>
        <taxon>Periconiaceae</taxon>
        <taxon>Periconia</taxon>
    </lineage>
</organism>
<dbReference type="GO" id="GO:0008398">
    <property type="term" value="F:sterol 14-demethylase activity"/>
    <property type="evidence" value="ECO:0007669"/>
    <property type="project" value="UniProtKB-ARBA"/>
</dbReference>
<evidence type="ECO:0000256" key="11">
    <source>
        <dbReference type="ARBA" id="ARBA00023033"/>
    </source>
</evidence>
<accession>A0A2V1DIL9</accession>
<dbReference type="Gene3D" id="3.30.200.20">
    <property type="entry name" value="Phosphorylase Kinase, domain 1"/>
    <property type="match status" value="1"/>
</dbReference>
<dbReference type="InterPro" id="IPR001128">
    <property type="entry name" value="Cyt_P450"/>
</dbReference>
<evidence type="ECO:0000256" key="1">
    <source>
        <dbReference type="ARBA" id="ARBA00001971"/>
    </source>
</evidence>
<dbReference type="AlphaFoldDB" id="A0A2V1DIL9"/>
<dbReference type="SMART" id="SM00240">
    <property type="entry name" value="FHA"/>
    <property type="match status" value="1"/>
</dbReference>
<dbReference type="GO" id="GO:0008168">
    <property type="term" value="F:methyltransferase activity"/>
    <property type="evidence" value="ECO:0007669"/>
    <property type="project" value="UniProtKB-KW"/>
</dbReference>
<evidence type="ECO:0000256" key="5">
    <source>
        <dbReference type="ARBA" id="ARBA00022617"/>
    </source>
</evidence>
<comment type="similarity">
    <text evidence="3">Belongs to the protein kinase superfamily. CAMK Ser/Thr protein kinase family. CHEK2 subfamily.</text>
</comment>
<dbReference type="SUPFAM" id="SSF56112">
    <property type="entry name" value="Protein kinase-like (PK-like)"/>
    <property type="match status" value="1"/>
</dbReference>
<feature type="domain" description="FHA" evidence="17">
    <location>
        <begin position="189"/>
        <end position="241"/>
    </location>
</feature>
<evidence type="ECO:0000256" key="12">
    <source>
        <dbReference type="ARBA" id="ARBA00023136"/>
    </source>
</evidence>
<evidence type="ECO:0000256" key="9">
    <source>
        <dbReference type="ARBA" id="ARBA00023002"/>
    </source>
</evidence>
<dbReference type="InterPro" id="IPR036396">
    <property type="entry name" value="Cyt_P450_sf"/>
</dbReference>
<dbReference type="Proteomes" id="UP000244855">
    <property type="component" value="Unassembled WGS sequence"/>
</dbReference>
<keyword evidence="9" id="KW-0560">Oxidoreductase</keyword>
<dbReference type="PRINTS" id="PR00385">
    <property type="entry name" value="P450"/>
</dbReference>
<dbReference type="InterPro" id="IPR000719">
    <property type="entry name" value="Prot_kinase_dom"/>
</dbReference>
<feature type="region of interest" description="Disordered" evidence="15">
    <location>
        <begin position="610"/>
        <end position="636"/>
    </location>
</feature>
<dbReference type="GO" id="GO:0032259">
    <property type="term" value="P:methylation"/>
    <property type="evidence" value="ECO:0007669"/>
    <property type="project" value="UniProtKB-KW"/>
</dbReference>
<dbReference type="Gene3D" id="1.10.630.10">
    <property type="entry name" value="Cytochrome P450"/>
    <property type="match status" value="1"/>
</dbReference>
<feature type="binding site" evidence="14">
    <location>
        <position position="310"/>
    </location>
    <ligand>
        <name>ATP</name>
        <dbReference type="ChEBI" id="CHEBI:30616"/>
    </ligand>
</feature>
<evidence type="ECO:0000256" key="13">
    <source>
        <dbReference type="PIRSR" id="PIRSR602403-1"/>
    </source>
</evidence>
<feature type="binding site" description="axial binding residue" evidence="13">
    <location>
        <position position="1146"/>
    </location>
    <ligand>
        <name>heme</name>
        <dbReference type="ChEBI" id="CHEBI:30413"/>
    </ligand>
    <ligandPart>
        <name>Fe</name>
        <dbReference type="ChEBI" id="CHEBI:18248"/>
    </ligandPart>
</feature>
<dbReference type="GO" id="GO:0005506">
    <property type="term" value="F:iron ion binding"/>
    <property type="evidence" value="ECO:0007669"/>
    <property type="project" value="InterPro"/>
</dbReference>
<keyword evidence="12 16" id="KW-0472">Membrane</keyword>
<evidence type="ECO:0000256" key="3">
    <source>
        <dbReference type="ARBA" id="ARBA00005575"/>
    </source>
</evidence>
<feature type="transmembrane region" description="Helical" evidence="16">
    <location>
        <begin position="701"/>
        <end position="722"/>
    </location>
</feature>
<dbReference type="PROSITE" id="PS00086">
    <property type="entry name" value="CYTOCHROME_P450"/>
    <property type="match status" value="1"/>
</dbReference>
<dbReference type="InterPro" id="IPR017441">
    <property type="entry name" value="Protein_kinase_ATP_BS"/>
</dbReference>
<dbReference type="GO" id="GO:0005524">
    <property type="term" value="F:ATP binding"/>
    <property type="evidence" value="ECO:0007669"/>
    <property type="project" value="UniProtKB-UniRule"/>
</dbReference>
<evidence type="ECO:0000313" key="19">
    <source>
        <dbReference type="EMBL" id="PVH97785.1"/>
    </source>
</evidence>
<dbReference type="SUPFAM" id="SSF48264">
    <property type="entry name" value="Cytochrome P450"/>
    <property type="match status" value="1"/>
</dbReference>
<dbReference type="FunFam" id="1.10.630.10:FF:000033">
    <property type="entry name" value="14-alpha sterol demethylase"/>
    <property type="match status" value="1"/>
</dbReference>
<evidence type="ECO:0000256" key="14">
    <source>
        <dbReference type="PROSITE-ProRule" id="PRU10141"/>
    </source>
</evidence>
<gene>
    <name evidence="19" type="ORF">DM02DRAFT_630812</name>
</gene>
<evidence type="ECO:0000256" key="6">
    <source>
        <dbReference type="ARBA" id="ARBA00022723"/>
    </source>
</evidence>
<evidence type="ECO:0000256" key="8">
    <source>
        <dbReference type="ARBA" id="ARBA00022840"/>
    </source>
</evidence>
<keyword evidence="6 13" id="KW-0479">Metal-binding</keyword>
<dbReference type="InterPro" id="IPR000253">
    <property type="entry name" value="FHA_dom"/>
</dbReference>
<dbReference type="CDD" id="cd05117">
    <property type="entry name" value="STKc_CAMK"/>
    <property type="match status" value="1"/>
</dbReference>
<keyword evidence="11" id="KW-0503">Monooxygenase</keyword>
<feature type="compositionally biased region" description="Basic and acidic residues" evidence="15">
    <location>
        <begin position="20"/>
        <end position="39"/>
    </location>
</feature>
<dbReference type="GO" id="GO:0004672">
    <property type="term" value="F:protein kinase activity"/>
    <property type="evidence" value="ECO:0007669"/>
    <property type="project" value="InterPro"/>
</dbReference>
<dbReference type="STRING" id="97972.A0A2V1DIL9"/>
<dbReference type="PROSITE" id="PS00107">
    <property type="entry name" value="PROTEIN_KINASE_ATP"/>
    <property type="match status" value="1"/>
</dbReference>
<dbReference type="Pfam" id="PF00498">
    <property type="entry name" value="FHA"/>
    <property type="match status" value="1"/>
</dbReference>
<dbReference type="InterPro" id="IPR017972">
    <property type="entry name" value="Cyt_P450_CS"/>
</dbReference>
<dbReference type="FunFam" id="1.10.510.10:FF:001380">
    <property type="entry name" value="Checkpoint kinase 2-like protein"/>
    <property type="match status" value="1"/>
</dbReference>
<keyword evidence="19" id="KW-0808">Transferase</keyword>
<keyword evidence="20" id="KW-1185">Reference proteome</keyword>
<keyword evidence="5 13" id="KW-0349">Heme</keyword>
<dbReference type="SUPFAM" id="SSF49879">
    <property type="entry name" value="SMAD/FHA domain"/>
    <property type="match status" value="1"/>
</dbReference>
<proteinExistence type="inferred from homology"/>
<feature type="compositionally biased region" description="Polar residues" evidence="15">
    <location>
        <begin position="94"/>
        <end position="103"/>
    </location>
</feature>
<keyword evidence="10 13" id="KW-0408">Iron</keyword>
<feature type="transmembrane region" description="Helical" evidence="16">
    <location>
        <begin position="666"/>
        <end position="689"/>
    </location>
</feature>
<comment type="subcellular location">
    <subcellularLocation>
        <location evidence="2">Membrane</location>
    </subcellularLocation>
</comment>